<name>A0A8J5RJ56_ZIZPA</name>
<dbReference type="Proteomes" id="UP000729402">
    <property type="component" value="Unassembled WGS sequence"/>
</dbReference>
<feature type="region of interest" description="Disordered" evidence="1">
    <location>
        <begin position="91"/>
        <end position="114"/>
    </location>
</feature>
<reference evidence="2" key="2">
    <citation type="submission" date="2021-02" db="EMBL/GenBank/DDBJ databases">
        <authorList>
            <person name="Kimball J.A."/>
            <person name="Haas M.W."/>
            <person name="Macchietto M."/>
            <person name="Kono T."/>
            <person name="Duquette J."/>
            <person name="Shao M."/>
        </authorList>
    </citation>
    <scope>NUCLEOTIDE SEQUENCE</scope>
    <source>
        <tissue evidence="2">Fresh leaf tissue</tissue>
    </source>
</reference>
<dbReference type="EMBL" id="JAAALK010000290">
    <property type="protein sequence ID" value="KAG8047767.1"/>
    <property type="molecule type" value="Genomic_DNA"/>
</dbReference>
<evidence type="ECO:0000313" key="3">
    <source>
        <dbReference type="Proteomes" id="UP000729402"/>
    </source>
</evidence>
<sequence>MSMEQQPSCPYFHSQSQVSTTNLVRNIFHNIKRARIYRTRYRELQSEERDKQSRLQNIAERGSKADPHTWRVVPTAVAGLDAAAARIHWWERRSGGQGANPSGGEQIQRRERQA</sequence>
<evidence type="ECO:0000313" key="2">
    <source>
        <dbReference type="EMBL" id="KAG8047767.1"/>
    </source>
</evidence>
<gene>
    <name evidence="2" type="ORF">GUJ93_ZPchr0008g11448</name>
</gene>
<organism evidence="2 3">
    <name type="scientific">Zizania palustris</name>
    <name type="common">Northern wild rice</name>
    <dbReference type="NCBI Taxonomy" id="103762"/>
    <lineage>
        <taxon>Eukaryota</taxon>
        <taxon>Viridiplantae</taxon>
        <taxon>Streptophyta</taxon>
        <taxon>Embryophyta</taxon>
        <taxon>Tracheophyta</taxon>
        <taxon>Spermatophyta</taxon>
        <taxon>Magnoliopsida</taxon>
        <taxon>Liliopsida</taxon>
        <taxon>Poales</taxon>
        <taxon>Poaceae</taxon>
        <taxon>BOP clade</taxon>
        <taxon>Oryzoideae</taxon>
        <taxon>Oryzeae</taxon>
        <taxon>Zizaniinae</taxon>
        <taxon>Zizania</taxon>
    </lineage>
</organism>
<proteinExistence type="predicted"/>
<evidence type="ECO:0000256" key="1">
    <source>
        <dbReference type="SAM" id="MobiDB-lite"/>
    </source>
</evidence>
<reference evidence="2" key="1">
    <citation type="journal article" date="2021" name="bioRxiv">
        <title>Whole Genome Assembly and Annotation of Northern Wild Rice, Zizania palustris L., Supports a Whole Genome Duplication in the Zizania Genus.</title>
        <authorList>
            <person name="Haas M."/>
            <person name="Kono T."/>
            <person name="Macchietto M."/>
            <person name="Millas R."/>
            <person name="McGilp L."/>
            <person name="Shao M."/>
            <person name="Duquette J."/>
            <person name="Hirsch C.N."/>
            <person name="Kimball J."/>
        </authorList>
    </citation>
    <scope>NUCLEOTIDE SEQUENCE</scope>
    <source>
        <tissue evidence="2">Fresh leaf tissue</tissue>
    </source>
</reference>
<keyword evidence="3" id="KW-1185">Reference proteome</keyword>
<feature type="region of interest" description="Disordered" evidence="1">
    <location>
        <begin position="44"/>
        <end position="68"/>
    </location>
</feature>
<accession>A0A8J5RJ56</accession>
<comment type="caution">
    <text evidence="2">The sequence shown here is derived from an EMBL/GenBank/DDBJ whole genome shotgun (WGS) entry which is preliminary data.</text>
</comment>
<dbReference type="AlphaFoldDB" id="A0A8J5RJ56"/>
<feature type="compositionally biased region" description="Basic and acidic residues" evidence="1">
    <location>
        <begin position="44"/>
        <end position="53"/>
    </location>
</feature>
<protein>
    <submittedName>
        <fullName evidence="2">Uncharacterized protein</fullName>
    </submittedName>
</protein>